<reference evidence="1" key="1">
    <citation type="journal article" date="2020" name="Fungal Divers.">
        <title>Resolving the Mortierellaceae phylogeny through synthesis of multi-gene phylogenetics and phylogenomics.</title>
        <authorList>
            <person name="Vandepol N."/>
            <person name="Liber J."/>
            <person name="Desiro A."/>
            <person name="Na H."/>
            <person name="Kennedy M."/>
            <person name="Barry K."/>
            <person name="Grigoriev I.V."/>
            <person name="Miller A.N."/>
            <person name="O'Donnell K."/>
            <person name="Stajich J.E."/>
            <person name="Bonito G."/>
        </authorList>
    </citation>
    <scope>NUCLEOTIDE SEQUENCE</scope>
    <source>
        <strain evidence="1">NRRL 28262</strain>
    </source>
</reference>
<accession>A0AAD4H6J8</accession>
<name>A0AAD4H6J8_9FUNG</name>
<dbReference type="EMBL" id="JAAAIL010000412">
    <property type="protein sequence ID" value="KAG0276026.1"/>
    <property type="molecule type" value="Genomic_DNA"/>
</dbReference>
<evidence type="ECO:0000313" key="2">
    <source>
        <dbReference type="Proteomes" id="UP001194580"/>
    </source>
</evidence>
<protein>
    <submittedName>
        <fullName evidence="1">Uncharacterized protein</fullName>
    </submittedName>
</protein>
<gene>
    <name evidence="1" type="ORF">BGZ95_008106</name>
</gene>
<sequence>MPAQRYFALLQAAEGLMVESERSVKTDTVSMILKDGMMGEGLSSLEGNDEDGYIIYGNQVPRPVEPIKAILKLVKKIPRENGIMMLVILGTTEEVKVLSSKLPGLSFLNLKDPSWDNHAIDVLKALNEHCNFDSPLSDNDEPNALEWGFHSSNVPKQKH</sequence>
<comment type="caution">
    <text evidence="1">The sequence shown here is derived from an EMBL/GenBank/DDBJ whole genome shotgun (WGS) entry which is preliminary data.</text>
</comment>
<dbReference type="Proteomes" id="UP001194580">
    <property type="component" value="Unassembled WGS sequence"/>
</dbReference>
<evidence type="ECO:0000313" key="1">
    <source>
        <dbReference type="EMBL" id="KAG0276026.1"/>
    </source>
</evidence>
<dbReference type="AlphaFoldDB" id="A0AAD4H6J8"/>
<proteinExistence type="predicted"/>
<organism evidence="1 2">
    <name type="scientific">Linnemannia exigua</name>
    <dbReference type="NCBI Taxonomy" id="604196"/>
    <lineage>
        <taxon>Eukaryota</taxon>
        <taxon>Fungi</taxon>
        <taxon>Fungi incertae sedis</taxon>
        <taxon>Mucoromycota</taxon>
        <taxon>Mortierellomycotina</taxon>
        <taxon>Mortierellomycetes</taxon>
        <taxon>Mortierellales</taxon>
        <taxon>Mortierellaceae</taxon>
        <taxon>Linnemannia</taxon>
    </lineage>
</organism>
<keyword evidence="2" id="KW-1185">Reference proteome</keyword>